<organism evidence="1 2">
    <name type="scientific">Lactiplantibacillus paraplantarum</name>
    <dbReference type="NCBI Taxonomy" id="60520"/>
    <lineage>
        <taxon>Bacteria</taxon>
        <taxon>Bacillati</taxon>
        <taxon>Bacillota</taxon>
        <taxon>Bacilli</taxon>
        <taxon>Lactobacillales</taxon>
        <taxon>Lactobacillaceae</taxon>
        <taxon>Lactiplantibacillus</taxon>
    </lineage>
</organism>
<dbReference type="AlphaFoldDB" id="A0AAD0TMT3"/>
<protein>
    <submittedName>
        <fullName evidence="1">Uncharacterized protein</fullName>
    </submittedName>
</protein>
<dbReference type="EMBL" id="CP032744">
    <property type="protein sequence ID" value="AYJ37909.1"/>
    <property type="molecule type" value="Genomic_DNA"/>
</dbReference>
<evidence type="ECO:0000313" key="1">
    <source>
        <dbReference type="EMBL" id="AYJ37909.1"/>
    </source>
</evidence>
<name>A0AAD0TMT3_9LACO</name>
<accession>A0AAD0TMT3</accession>
<gene>
    <name evidence="1" type="ORF">LP667_03260</name>
</gene>
<dbReference type="Proteomes" id="UP000277896">
    <property type="component" value="Chromosome"/>
</dbReference>
<reference evidence="1 2" key="1">
    <citation type="submission" date="2018-10" db="EMBL/GenBank/DDBJ databases">
        <title>Genome seuquencing of Lactobacillus species.</title>
        <authorList>
            <person name="Baek C."/>
            <person name="Yi H."/>
        </authorList>
    </citation>
    <scope>NUCLEOTIDE SEQUENCE [LARGE SCALE GENOMIC DNA]</scope>
    <source>
        <strain evidence="1 2">DSM 10667</strain>
    </source>
</reference>
<proteinExistence type="predicted"/>
<evidence type="ECO:0000313" key="2">
    <source>
        <dbReference type="Proteomes" id="UP000277896"/>
    </source>
</evidence>
<sequence length="88" mass="9940">MFINLSAIMIKTCHFLNSKAAGLGPLETVRVSVNFFGWFVLHRPLGIVRNAFQSGQYSNGRQRCTQLLLDSSLFFINSNFVEQLSGRK</sequence>